<reference evidence="1" key="1">
    <citation type="submission" date="2014-09" db="EMBL/GenBank/DDBJ databases">
        <authorList>
            <person name="Magalhaes I.L.F."/>
            <person name="Oliveira U."/>
            <person name="Santos F.R."/>
            <person name="Vidigal T.H.D.A."/>
            <person name="Brescovit A.D."/>
            <person name="Santos A.J."/>
        </authorList>
    </citation>
    <scope>NUCLEOTIDE SEQUENCE</scope>
    <source>
        <tissue evidence="1">Shoot tissue taken approximately 20 cm above the soil surface</tissue>
    </source>
</reference>
<protein>
    <submittedName>
        <fullName evidence="1">Uncharacterized protein</fullName>
    </submittedName>
</protein>
<sequence>MHSLQKQQPKALEFRPKPNLHGEFQDYSMLTEMTSCSMLFHIKGNQITYHFAKGNVICQFRQLYVWIIVTIEPI</sequence>
<dbReference type="AlphaFoldDB" id="A0A0A9H6P5"/>
<organism evidence="1">
    <name type="scientific">Arundo donax</name>
    <name type="common">Giant reed</name>
    <name type="synonym">Donax arundinaceus</name>
    <dbReference type="NCBI Taxonomy" id="35708"/>
    <lineage>
        <taxon>Eukaryota</taxon>
        <taxon>Viridiplantae</taxon>
        <taxon>Streptophyta</taxon>
        <taxon>Embryophyta</taxon>
        <taxon>Tracheophyta</taxon>
        <taxon>Spermatophyta</taxon>
        <taxon>Magnoliopsida</taxon>
        <taxon>Liliopsida</taxon>
        <taxon>Poales</taxon>
        <taxon>Poaceae</taxon>
        <taxon>PACMAD clade</taxon>
        <taxon>Arundinoideae</taxon>
        <taxon>Arundineae</taxon>
        <taxon>Arundo</taxon>
    </lineage>
</organism>
<proteinExistence type="predicted"/>
<evidence type="ECO:0000313" key="1">
    <source>
        <dbReference type="EMBL" id="JAE28543.1"/>
    </source>
</evidence>
<dbReference type="EMBL" id="GBRH01169353">
    <property type="protein sequence ID" value="JAE28543.1"/>
    <property type="molecule type" value="Transcribed_RNA"/>
</dbReference>
<reference evidence="1" key="2">
    <citation type="journal article" date="2015" name="Data Brief">
        <title>Shoot transcriptome of the giant reed, Arundo donax.</title>
        <authorList>
            <person name="Barrero R.A."/>
            <person name="Guerrero F.D."/>
            <person name="Moolhuijzen P."/>
            <person name="Goolsby J.A."/>
            <person name="Tidwell J."/>
            <person name="Bellgard S.E."/>
            <person name="Bellgard M.I."/>
        </authorList>
    </citation>
    <scope>NUCLEOTIDE SEQUENCE</scope>
    <source>
        <tissue evidence="1">Shoot tissue taken approximately 20 cm above the soil surface</tissue>
    </source>
</reference>
<name>A0A0A9H6P5_ARUDO</name>
<accession>A0A0A9H6P5</accession>